<dbReference type="InterPro" id="IPR051185">
    <property type="entry name" value="ASPM"/>
</dbReference>
<evidence type="ECO:0000256" key="5">
    <source>
        <dbReference type="ARBA" id="ARBA00022618"/>
    </source>
</evidence>
<reference evidence="16" key="3">
    <citation type="submission" date="2025-09" db="UniProtKB">
        <authorList>
            <consortium name="Ensembl"/>
        </authorList>
    </citation>
    <scope>IDENTIFICATION</scope>
    <source>
        <strain evidence="16">Thoroughbred</strain>
    </source>
</reference>
<evidence type="ECO:0000256" key="12">
    <source>
        <dbReference type="ARBA" id="ARBA00059155"/>
    </source>
</evidence>
<dbReference type="InterPro" id="IPR016024">
    <property type="entry name" value="ARM-type_fold"/>
</dbReference>
<evidence type="ECO:0000256" key="6">
    <source>
        <dbReference type="ARBA" id="ARBA00022737"/>
    </source>
</evidence>
<feature type="compositionally biased region" description="Basic residues" evidence="14">
    <location>
        <begin position="1"/>
        <end position="11"/>
    </location>
</feature>
<dbReference type="Proteomes" id="UP000002281">
    <property type="component" value="Chromosome 30"/>
</dbReference>
<dbReference type="InterPro" id="IPR036872">
    <property type="entry name" value="CH_dom_sf"/>
</dbReference>
<dbReference type="CTD" id="259266"/>
<feature type="domain" description="Calponin-homology (CH)" evidence="15">
    <location>
        <begin position="923"/>
        <end position="1059"/>
    </location>
</feature>
<dbReference type="GeneID" id="100060893"/>
<dbReference type="OrthoDB" id="2148418at2759"/>
<keyword evidence="17" id="KW-1185">Reference proteome</keyword>
<evidence type="ECO:0000313" key="16">
    <source>
        <dbReference type="Ensembl" id="ENSECAP00000064609.1"/>
    </source>
</evidence>
<accession>A0A9L0RS00</accession>
<dbReference type="PANTHER" id="PTHR22706">
    <property type="entry name" value="ASSEMBLY FACTOR FOR SPINDLE MICROTUBULES"/>
    <property type="match status" value="1"/>
</dbReference>
<evidence type="ECO:0000256" key="13">
    <source>
        <dbReference type="ARBA" id="ARBA00070566"/>
    </source>
</evidence>
<feature type="domain" description="Calponin-homology (CH)" evidence="15">
    <location>
        <begin position="1113"/>
        <end position="1264"/>
    </location>
</feature>
<evidence type="ECO:0000256" key="2">
    <source>
        <dbReference type="ARBA" id="ARBA00004186"/>
    </source>
</evidence>
<name>A0A9L0RS00_HORSE</name>
<evidence type="ECO:0000256" key="9">
    <source>
        <dbReference type="ARBA" id="ARBA00023054"/>
    </source>
</evidence>
<evidence type="ECO:0000259" key="15">
    <source>
        <dbReference type="PROSITE" id="PS50021"/>
    </source>
</evidence>
<dbReference type="InterPro" id="IPR031549">
    <property type="entry name" value="ASH"/>
</dbReference>
<dbReference type="SMART" id="SM00033">
    <property type="entry name" value="CH"/>
    <property type="match status" value="2"/>
</dbReference>
<dbReference type="FunFam" id="1.20.5.190:FF:000010">
    <property type="entry name" value="Abnormal spindle-like microcephaly-associated protein homolog"/>
    <property type="match status" value="1"/>
</dbReference>
<protein>
    <recommendedName>
        <fullName evidence="13">Abnormal spindle-like microcephaly-associated protein homolog</fullName>
    </recommendedName>
</protein>
<evidence type="ECO:0000256" key="14">
    <source>
        <dbReference type="SAM" id="MobiDB-lite"/>
    </source>
</evidence>
<dbReference type="GO" id="GO:0051301">
    <property type="term" value="P:cell division"/>
    <property type="evidence" value="ECO:0007669"/>
    <property type="project" value="UniProtKB-KW"/>
</dbReference>
<evidence type="ECO:0000256" key="10">
    <source>
        <dbReference type="ARBA" id="ARBA00023242"/>
    </source>
</evidence>
<keyword evidence="11" id="KW-0131">Cell cycle</keyword>
<dbReference type="PROSITE" id="PS50021">
    <property type="entry name" value="CH"/>
    <property type="match status" value="2"/>
</dbReference>
<feature type="region of interest" description="Disordered" evidence="14">
    <location>
        <begin position="480"/>
        <end position="544"/>
    </location>
</feature>
<evidence type="ECO:0000256" key="1">
    <source>
        <dbReference type="ARBA" id="ARBA00004123"/>
    </source>
</evidence>
<dbReference type="GO" id="GO:0005516">
    <property type="term" value="F:calmodulin binding"/>
    <property type="evidence" value="ECO:0007669"/>
    <property type="project" value="UniProtKB-KW"/>
</dbReference>
<dbReference type="FunFam" id="1.10.418.10:FF:000051">
    <property type="entry name" value="Abnormal spindle-like microcephaly-associated protein homolog"/>
    <property type="match status" value="1"/>
</dbReference>
<dbReference type="SUPFAM" id="SSF48371">
    <property type="entry name" value="ARM repeat"/>
    <property type="match status" value="1"/>
</dbReference>
<dbReference type="GO" id="GO:0051653">
    <property type="term" value="P:spindle localization"/>
    <property type="evidence" value="ECO:0007669"/>
    <property type="project" value="Ensembl"/>
</dbReference>
<proteinExistence type="predicted"/>
<organism evidence="16 17">
    <name type="scientific">Equus caballus</name>
    <name type="common">Horse</name>
    <dbReference type="NCBI Taxonomy" id="9796"/>
    <lineage>
        <taxon>Eukaryota</taxon>
        <taxon>Metazoa</taxon>
        <taxon>Chordata</taxon>
        <taxon>Craniata</taxon>
        <taxon>Vertebrata</taxon>
        <taxon>Euteleostomi</taxon>
        <taxon>Mammalia</taxon>
        <taxon>Eutheria</taxon>
        <taxon>Laurasiatheria</taxon>
        <taxon>Perissodactyla</taxon>
        <taxon>Equidae</taxon>
        <taxon>Equus</taxon>
    </lineage>
</organism>
<dbReference type="CDD" id="cd21224">
    <property type="entry name" value="CH_ASPM_rpt2"/>
    <property type="match status" value="1"/>
</dbReference>
<keyword evidence="6" id="KW-0677">Repeat</keyword>
<comment type="function">
    <text evidence="12">Probable role in mitotic spindle regulation and coordination of mitotic processes. May have a preferential role in regulating neurogenesis.</text>
</comment>
<keyword evidence="7" id="KW-0498">Mitosis</keyword>
<keyword evidence="10" id="KW-0539">Nucleus</keyword>
<comment type="subcellular location">
    <subcellularLocation>
        <location evidence="2">Cytoplasm</location>
        <location evidence="2">Cytoskeleton</location>
        <location evidence="2">Spindle</location>
    </subcellularLocation>
    <subcellularLocation>
        <location evidence="1">Nucleus</location>
    </subcellularLocation>
</comment>
<dbReference type="GO" id="GO:0007051">
    <property type="term" value="P:spindle organization"/>
    <property type="evidence" value="ECO:0007669"/>
    <property type="project" value="Ensembl"/>
</dbReference>
<evidence type="ECO:0000313" key="17">
    <source>
        <dbReference type="Proteomes" id="UP000002281"/>
    </source>
</evidence>
<keyword evidence="3" id="KW-0963">Cytoplasm</keyword>
<dbReference type="KEGG" id="ecb:100060893"/>
<dbReference type="GO" id="GO:0036449">
    <property type="term" value="C:microtubule minus-end"/>
    <property type="evidence" value="ECO:0007669"/>
    <property type="project" value="Ensembl"/>
</dbReference>
<evidence type="ECO:0000256" key="7">
    <source>
        <dbReference type="ARBA" id="ARBA00022776"/>
    </source>
</evidence>
<dbReference type="InterPro" id="IPR027417">
    <property type="entry name" value="P-loop_NTPase"/>
</dbReference>
<feature type="region of interest" description="Disordered" evidence="14">
    <location>
        <begin position="1"/>
        <end position="31"/>
    </location>
</feature>
<evidence type="ECO:0000256" key="3">
    <source>
        <dbReference type="ARBA" id="ARBA00022490"/>
    </source>
</evidence>
<dbReference type="Pfam" id="PF00612">
    <property type="entry name" value="IQ"/>
    <property type="match status" value="39"/>
</dbReference>
<keyword evidence="9" id="KW-0175">Coiled coil</keyword>
<dbReference type="CDD" id="cd21223">
    <property type="entry name" value="CH_ASPM_rpt1"/>
    <property type="match status" value="1"/>
</dbReference>
<dbReference type="SUPFAM" id="SSF52540">
    <property type="entry name" value="P-loop containing nucleoside triphosphate hydrolases"/>
    <property type="match status" value="17"/>
</dbReference>
<dbReference type="Pfam" id="PF15780">
    <property type="entry name" value="ASH"/>
    <property type="match status" value="1"/>
</dbReference>
<dbReference type="PANTHER" id="PTHR22706:SF1">
    <property type="entry name" value="ASSEMBLY FACTOR FOR SPINDLE MICROTUBULES"/>
    <property type="match status" value="1"/>
</dbReference>
<dbReference type="FunFam" id="1.20.5.190:FF:000016">
    <property type="entry name" value="Abnormal spindle-like microcephaly-associated protein homolog"/>
    <property type="match status" value="1"/>
</dbReference>
<evidence type="ECO:0000256" key="11">
    <source>
        <dbReference type="ARBA" id="ARBA00023306"/>
    </source>
</evidence>
<dbReference type="InterPro" id="IPR013783">
    <property type="entry name" value="Ig-like_fold"/>
</dbReference>
<dbReference type="SUPFAM" id="SSF47576">
    <property type="entry name" value="Calponin-homology domain, CH-domain"/>
    <property type="match status" value="1"/>
</dbReference>
<dbReference type="GeneTree" id="ENSGT00560000077332"/>
<dbReference type="Gene3D" id="1.10.418.10">
    <property type="entry name" value="Calponin-like domain"/>
    <property type="match status" value="2"/>
</dbReference>
<dbReference type="FunFam" id="1.20.5.190:FF:000008">
    <property type="entry name" value="Abnormal spindle-like microcephaly-associated protein homolog"/>
    <property type="match status" value="5"/>
</dbReference>
<reference evidence="16 17" key="1">
    <citation type="journal article" date="2009" name="Science">
        <title>Genome sequence, comparative analysis, and population genetics of the domestic horse.</title>
        <authorList>
            <consortium name="Broad Institute Genome Sequencing Platform"/>
            <consortium name="Broad Institute Whole Genome Assembly Team"/>
            <person name="Wade C.M."/>
            <person name="Giulotto E."/>
            <person name="Sigurdsson S."/>
            <person name="Zoli M."/>
            <person name="Gnerre S."/>
            <person name="Imsland F."/>
            <person name="Lear T.L."/>
            <person name="Adelson D.L."/>
            <person name="Bailey E."/>
            <person name="Bellone R.R."/>
            <person name="Bloecker H."/>
            <person name="Distl O."/>
            <person name="Edgar R.C."/>
            <person name="Garber M."/>
            <person name="Leeb T."/>
            <person name="Mauceli E."/>
            <person name="MacLeod J.N."/>
            <person name="Penedo M.C.T."/>
            <person name="Raison J.M."/>
            <person name="Sharpe T."/>
            <person name="Vogel J."/>
            <person name="Andersson L."/>
            <person name="Antczak D.F."/>
            <person name="Biagi T."/>
            <person name="Binns M.M."/>
            <person name="Chowdhary B.P."/>
            <person name="Coleman S.J."/>
            <person name="Della Valle G."/>
            <person name="Fryc S."/>
            <person name="Guerin G."/>
            <person name="Hasegawa T."/>
            <person name="Hill E.W."/>
            <person name="Jurka J."/>
            <person name="Kiialainen A."/>
            <person name="Lindgren G."/>
            <person name="Liu J."/>
            <person name="Magnani E."/>
            <person name="Mickelson J.R."/>
            <person name="Murray J."/>
            <person name="Nergadze S.G."/>
            <person name="Onofrio R."/>
            <person name="Pedroni S."/>
            <person name="Piras M.F."/>
            <person name="Raudsepp T."/>
            <person name="Rocchi M."/>
            <person name="Roeed K.H."/>
            <person name="Ryder O.A."/>
            <person name="Searle S."/>
            <person name="Skow L."/>
            <person name="Swinburne J.E."/>
            <person name="Syvaenen A.C."/>
            <person name="Tozaki T."/>
            <person name="Valberg S.J."/>
            <person name="Vaudin M."/>
            <person name="White J.R."/>
            <person name="Zody M.C."/>
            <person name="Lander E.S."/>
            <person name="Lindblad-Toh K."/>
        </authorList>
    </citation>
    <scope>NUCLEOTIDE SEQUENCE [LARGE SCALE GENOMIC DNA]</scope>
    <source>
        <strain evidence="16 17">Thoroughbred</strain>
    </source>
</reference>
<dbReference type="FunFam" id="1.20.5.190:FF:000030">
    <property type="entry name" value="Abnormal spindle-like microcephaly-associated protein homolog"/>
    <property type="match status" value="1"/>
</dbReference>
<keyword evidence="8" id="KW-0112">Calmodulin-binding</keyword>
<dbReference type="FunFam" id="2.60.40.10:FF:001429">
    <property type="entry name" value="Abnormal spindle-like microcephaly-associated protein homolog"/>
    <property type="match status" value="1"/>
</dbReference>
<dbReference type="SMART" id="SM00015">
    <property type="entry name" value="IQ"/>
    <property type="match status" value="57"/>
</dbReference>
<dbReference type="OMA" id="QSHWRAT"/>
<dbReference type="InterPro" id="IPR000048">
    <property type="entry name" value="IQ_motif_EF-hand-BS"/>
</dbReference>
<dbReference type="Gene3D" id="2.60.40.10">
    <property type="entry name" value="Immunoglobulins"/>
    <property type="match status" value="1"/>
</dbReference>
<dbReference type="Ensembl" id="ENSECAT00000113635.1">
    <property type="protein sequence ID" value="ENSECAP00000064609.1"/>
    <property type="gene ID" value="ENSECAG00000020645.4"/>
</dbReference>
<dbReference type="GO" id="GO:0005634">
    <property type="term" value="C:nucleus"/>
    <property type="evidence" value="ECO:0007669"/>
    <property type="project" value="UniProtKB-SubCell"/>
</dbReference>
<dbReference type="InterPro" id="IPR001715">
    <property type="entry name" value="CH_dom"/>
</dbReference>
<dbReference type="PROSITE" id="PS50096">
    <property type="entry name" value="IQ"/>
    <property type="match status" value="39"/>
</dbReference>
<gene>
    <name evidence="16" type="primary">ASPM</name>
</gene>
<keyword evidence="5" id="KW-0132">Cell division</keyword>
<evidence type="ECO:0000256" key="4">
    <source>
        <dbReference type="ARBA" id="ARBA00022553"/>
    </source>
</evidence>
<dbReference type="Gene3D" id="1.20.5.190">
    <property type="match status" value="28"/>
</dbReference>
<evidence type="ECO:0000256" key="8">
    <source>
        <dbReference type="ARBA" id="ARBA00022860"/>
    </source>
</evidence>
<dbReference type="FunFam" id="1.20.5.190:FF:000009">
    <property type="entry name" value="Abnormal spindle-like microcephaly-associated protein homolog"/>
    <property type="match status" value="2"/>
</dbReference>
<sequence length="3335" mass="389683">MATRRGGRRCWRVSPPEPRPPAGLRDPAAQEEAAAPPVLSLSHFCRSPFLCFGDVRLGASRTLPLALDNPNEEVAEVQVAHFPAAERGFSVSPRSWVLQPKEKIVISVNWTPLKEGRVREIVTFLVNDVVKHQAILLGNAEEQKKKKRSLWNTINKKKVSASSSHKKRISKIHNVNKTFNVSPKVDRVRSPLQACENLAVNEGSSPTENSSLILEENKIPISPINPTFKECHGEACLPLAVRRSTTYTFLHASENGEVLKEEGTTVSKDFNFNEKVVTETSFDSLNNSNGQIGENSKLLLTPNYSSTLNVTQNHGNFLSPDSFANDLHAANNELDLVARLSSNTFMKENSSPVHLESKTVHQIYRTILSPDSFINDNYGLNQDLESGSINPILSPHQFVKDNMAYLCISQQTCKLSPLANENSQASQSLQNQSENEVLLCVPKCQGLNSPKAVFEEPKALEMKSNCYSFTKQNQPKFPAAQDISKHDKQLKRRPILSATVTKRKSTCARENQPETNKPKAKRCLSSVAGEGENGAENSKEKDAFPSYLPAVDPVVNQSKSYENVATPASMTALVARKRRGEGNMEDANVRVTVTEHTEVKEIKRMHFSPVESETSTVKRTEKVITLVSKRISNREKLSLRKKSDSLVYRTPNSKTNKRTKPIFAVAQSSLTFIKPLKTDIPRHPMPFAAKNMFYDERWKEKQQQGFTWWLNFILTPDDFTVKTNISEVNAATLLLGVESQHKISVPRAPTKDEVSLRAYTARCRLNRLRRAACHLFTSEKMVKAIRKLEIEIEARRLVVRKDRHLWKDVGERQKVLNWLLSYNPLWLRIGLETVYGELIPLEDNSDVTGLAMFILNRLLWNPDIAAEYRHPTVPHLYGEGHEEALSKFTLKKLLLLVCFLDYAKLSRLIDHDPCLFCKDAEFKTSKEILLAFSRDFLSGSGDLSRHLSLLGLPVNHVQTPLDEFDFAVTNLAVDLQCGVRLVRTMELLTGDQTLSKKLRIPAISRLQKMHNVDIVLQILKSRGIQLNDEHGNTILPKDIVDRHREKTLALLWKIAFAFQVDISLNLDQLKEEIDFLQHTQNMKKTMSALSCRSDTIINKKKDKRSSGSFEQYGGNIKLLMDWVNAVCAFYNKKVENFTVSFSDGRVLCYLIHHYHPCYVPFDAICQRTTQTVECVQTGSVVLNSSSESDASFAEMSLKALDDENTSEVYKELLENERKNFQLVKSAVRDLGGVPAMIHHSDMSNTIPDEKVVITFLSCLCARLLDLRKETRAARLIQTTWRKYKLKTDLKRHQERDKAARVIQSAVINFLTKQRLKREVNAALTIQKYCRRFLAQRKLFLLKKEKLEKVQNESASIIQKYWRSYSTRKKFLKLKYYSIILQSRIRMIIALTSYKRYLWATVTIQRHWRACLKRKHDQERYKMLKSSSLKIQSMFRRWKRRKMHLQIKAAIILQRAFREWHVRKRAKEEKSAVVIQSWYRMHRELRKYIHIRSCVVIIQARFRCFQAQKLYKRKKESILTIQKYYRAYLKGKMERTNYLQKRAAAIRLQAAFRRMKARHLHRQIRAACIFQSYWRMRQDRSRFLNLKKNVIRLQAHVRKHQQLRKYKKMKQAALVIQIHFRAYISAKKVLASYQETRSAVIVLQSAYRGMQARKKFVHIRTCVTKIQSCYRAYICRKKFLSLRKASIKLQSLVRMKKTRKQYLHLRAAALSIQQWYRSTKLAARQRQEYMQVRESCIQLQALVRGFLVRKQMRLQRKAAISLQSYFRMGKVRQSYLKARKATVVIQNYYRAYKAQVNQRKKFLEIKRAATCLQAAYRGYKVRQLIKQQSIAALQIQTAFRGHSQRRKYQSVLQSAIKIQRWYRARKTVKDTRTHFLKTRAAVVSLQSAYRGWKVRKQIRREIQAAVKIQSAFRMAKAQKQFRLLKTAALVIQQRLRAWAAGRKQRMEYLELHHAVLTLQSAWRGRTARRQIQRQRACAVIIQSYYRMYVQRRKWKSMKRAACLIQMYYRAYSLGRKQHRLYLKTKTAVVILQSAYRSMRVRKAIKECNKAAATIQSTYRAYKARRKYAAHRASAIVIQRWYQNIKIANRQRKEYLDLKQAAIKIQAVYRGVRVRRRIRRMHMAATFIKAVFKMHQSKIRYHKMRTAAVVIQVRYRAYYQGKTQRAKYLALLKAVTILQASFRGMRVRQTLSKMQVAATLIQSYYRRHRQQTYFNKLKKVTKMVQQRYRAVKERNVQFQRYNKLRQSVIRIQAVFRGMRARRHLKVMHLAATLIQRRFRTVMMRKRFLSLRKTALWVQRKYRANVCAKHHLQQFLQLQKAAITIQSSYRRLMVKKKLQEMHRAAVLIQATFRMHRAHVTFQTWKRASILIQQRYRTYRAAKLLRENYIRQRHSAVVIQAAYKGMKARQLLREKHRAAVIIQSTYRMYRQYYFYRKLHWATKVVQEKYRANKEKQKALQHGALEKAATCGQAGVQDMSIRTQIPEEHQAAIIVQKHFKAFKIRKQYLHFRATVVFVQRRYRARTAVRTRALIRIQSFYRGCKVRRDIQQMHLAATRIQSFYRMHRARVDYQTKKAAIIAIQNLYRSYIRVKMERTKFLAVQKSVRTLQAAFRGMKLRQKSKHIPGEEMAAGAHQSALCRHGTETPCEAGQSSSVKIPKWDEAARVAPSQEAEASPRKPAVTIQTASREMVTRELETRERAALRIQSFLRMAVCRRRFVQQRRAAVTLQQYFRTWQTRKQLSSYREAALVLKKHHSAFLSAERQREVPLQIRSSVSTLQATLRGSIQRRKFQRIKESTIKIQAVWRGYKARKYLREVKAACKIQAWYRSRKARKDYLAVLQAVKIIQGYFSTKLERRRFLNVRASAVIIQRKWRATLSGRIARERFLVIKRHQAACLIQASFRGYKGRQRFLRQKSAALTIQRYIRARKAGKCERIKYLELKKSTVVLQALVRGWLVRKRILEQRAKTRLLHFTAAAYYHLSAVRIQRAYKRHVAVKNAEEQVNSVICIQRWFRARLQHKKFLQRYHSSMKVQHEVQERLSQRNRAASVIQKAVRRFLLCKKQEQLNARITKIQALWRGYSWRKKNDCTKIKAIRLSLQLVNKEIREENKLYRRTTLALHYLLTYKHLSAILEALKHLEVVTRLSPLCCENMAQSGAISKIFVLIRSCNRSVPCMEVISYAVQVLLNVAKYEKTTSAVYDVENCIDTLLQLLQMYREKPGDKVADKGGSIFIKTCCLLALLLKTTNRASDVRSRSKIVDCIYSLYKLTARKHKMNTERILYKQKVNSSMSIPFIPETPVRTRIVSRLKPAWVLRRDNKEEITNSLQAIQMVMDTLGLPY</sequence>
<dbReference type="GO" id="GO:0097431">
    <property type="term" value="C:mitotic spindle pole"/>
    <property type="evidence" value="ECO:0007669"/>
    <property type="project" value="Ensembl"/>
</dbReference>
<dbReference type="FunFam" id="1.20.5.190:FF:000059">
    <property type="entry name" value="Abnormal spindle-like microcephaly-associated protein homolog"/>
    <property type="match status" value="1"/>
</dbReference>
<dbReference type="Pfam" id="PF00307">
    <property type="entry name" value="CH"/>
    <property type="match status" value="1"/>
</dbReference>
<keyword evidence="4" id="KW-0597">Phosphoprotein</keyword>
<reference evidence="16" key="2">
    <citation type="submission" date="2025-08" db="UniProtKB">
        <authorList>
            <consortium name="Ensembl"/>
        </authorList>
    </citation>
    <scope>IDENTIFICATION</scope>
    <source>
        <strain evidence="16">Thoroughbred</strain>
    </source>
</reference>